<evidence type="ECO:0000256" key="2">
    <source>
        <dbReference type="ARBA" id="ARBA00023125"/>
    </source>
</evidence>
<feature type="DNA-binding region" description="H-T-H motif" evidence="3">
    <location>
        <begin position="51"/>
        <end position="70"/>
    </location>
</feature>
<dbReference type="GO" id="GO:0000976">
    <property type="term" value="F:transcription cis-regulatory region binding"/>
    <property type="evidence" value="ECO:0007669"/>
    <property type="project" value="TreeGrafter"/>
</dbReference>
<dbReference type="InterPro" id="IPR036271">
    <property type="entry name" value="Tet_transcr_reg_TetR-rel_C_sf"/>
</dbReference>
<keyword evidence="1" id="KW-0175">Coiled coil</keyword>
<dbReference type="SUPFAM" id="SSF48498">
    <property type="entry name" value="Tetracyclin repressor-like, C-terminal domain"/>
    <property type="match status" value="1"/>
</dbReference>
<dbReference type="STRING" id="305900.GV64_20280"/>
<keyword evidence="2 3" id="KW-0238">DNA-binding</keyword>
<gene>
    <name evidence="5" type="ORF">GV64_20280</name>
</gene>
<protein>
    <submittedName>
        <fullName evidence="5">TetR family transcriptional regulator</fullName>
    </submittedName>
</protein>
<comment type="caution">
    <text evidence="5">The sequence shown here is derived from an EMBL/GenBank/DDBJ whole genome shotgun (WGS) entry which is preliminary data.</text>
</comment>
<dbReference type="PANTHER" id="PTHR30055">
    <property type="entry name" value="HTH-TYPE TRANSCRIPTIONAL REGULATOR RUTR"/>
    <property type="match status" value="1"/>
</dbReference>
<proteinExistence type="predicted"/>
<name>A0A081KF27_9GAMM</name>
<evidence type="ECO:0000256" key="1">
    <source>
        <dbReference type="ARBA" id="ARBA00023054"/>
    </source>
</evidence>
<reference evidence="5 6" key="1">
    <citation type="submission" date="2014-06" db="EMBL/GenBank/DDBJ databases">
        <title>Whole Genome Sequences of Three Symbiotic Endozoicomonas Bacteria.</title>
        <authorList>
            <person name="Neave M.J."/>
            <person name="Apprill A."/>
            <person name="Voolstra C.R."/>
        </authorList>
    </citation>
    <scope>NUCLEOTIDE SEQUENCE [LARGE SCALE GENOMIC DNA]</scope>
    <source>
        <strain evidence="5 6">DSM 22380</strain>
    </source>
</reference>
<dbReference type="Pfam" id="PF00440">
    <property type="entry name" value="TetR_N"/>
    <property type="match status" value="1"/>
</dbReference>
<keyword evidence="6" id="KW-1185">Reference proteome</keyword>
<dbReference type="PROSITE" id="PS50977">
    <property type="entry name" value="HTH_TETR_2"/>
    <property type="match status" value="1"/>
</dbReference>
<dbReference type="RefSeq" id="WP_020581424.1">
    <property type="nucleotide sequence ID" value="NZ_JOJP01000001.1"/>
</dbReference>
<accession>A0A081KF27</accession>
<dbReference type="AlphaFoldDB" id="A0A081KF27"/>
<dbReference type="InterPro" id="IPR009057">
    <property type="entry name" value="Homeodomain-like_sf"/>
</dbReference>
<dbReference type="InterPro" id="IPR050109">
    <property type="entry name" value="HTH-type_TetR-like_transc_reg"/>
</dbReference>
<dbReference type="InterPro" id="IPR001647">
    <property type="entry name" value="HTH_TetR"/>
</dbReference>
<dbReference type="EMBL" id="JOJP01000001">
    <property type="protein sequence ID" value="KEI72753.1"/>
    <property type="molecule type" value="Genomic_DNA"/>
</dbReference>
<evidence type="ECO:0000313" key="6">
    <source>
        <dbReference type="Proteomes" id="UP000027997"/>
    </source>
</evidence>
<evidence type="ECO:0000256" key="3">
    <source>
        <dbReference type="PROSITE-ProRule" id="PRU00335"/>
    </source>
</evidence>
<feature type="domain" description="HTH tetR-type" evidence="4">
    <location>
        <begin position="28"/>
        <end position="88"/>
    </location>
</feature>
<evidence type="ECO:0000259" key="4">
    <source>
        <dbReference type="PROSITE" id="PS50977"/>
    </source>
</evidence>
<dbReference type="eggNOG" id="COG1309">
    <property type="taxonomic scope" value="Bacteria"/>
</dbReference>
<dbReference type="GO" id="GO:0003700">
    <property type="term" value="F:DNA-binding transcription factor activity"/>
    <property type="evidence" value="ECO:0007669"/>
    <property type="project" value="TreeGrafter"/>
</dbReference>
<sequence>MSFIALSAQQTAELSQQLIDQGLIVAPESAKGRLLKSAARLFRTNGYERTTVRDLAKDIGIQSGSLFHHYPSKQEILRSVVEETILLNIETMKLSLSLNQDVRDRLYGLILCELQSILVDNGAEMAVLVYEWRGLNDENQSEILKLRDEYERLWIDVLEEAREQNLIVIPPAMLRRLLTGSISWSINWFKPDGDLSLEALAEMILSMALNTSKP</sequence>
<dbReference type="Gene3D" id="1.10.357.10">
    <property type="entry name" value="Tetracycline Repressor, domain 2"/>
    <property type="match status" value="1"/>
</dbReference>
<dbReference type="InterPro" id="IPR041490">
    <property type="entry name" value="KstR2_TetR_C"/>
</dbReference>
<dbReference type="PRINTS" id="PR00455">
    <property type="entry name" value="HTHTETR"/>
</dbReference>
<dbReference type="Pfam" id="PF17932">
    <property type="entry name" value="TetR_C_24"/>
    <property type="match status" value="1"/>
</dbReference>
<dbReference type="Proteomes" id="UP000027997">
    <property type="component" value="Unassembled WGS sequence"/>
</dbReference>
<evidence type="ECO:0000313" key="5">
    <source>
        <dbReference type="EMBL" id="KEI72753.1"/>
    </source>
</evidence>
<dbReference type="SUPFAM" id="SSF46689">
    <property type="entry name" value="Homeodomain-like"/>
    <property type="match status" value="1"/>
</dbReference>
<organism evidence="5 6">
    <name type="scientific">Endozoicomonas elysicola</name>
    <dbReference type="NCBI Taxonomy" id="305900"/>
    <lineage>
        <taxon>Bacteria</taxon>
        <taxon>Pseudomonadati</taxon>
        <taxon>Pseudomonadota</taxon>
        <taxon>Gammaproteobacteria</taxon>
        <taxon>Oceanospirillales</taxon>
        <taxon>Endozoicomonadaceae</taxon>
        <taxon>Endozoicomonas</taxon>
    </lineage>
</organism>
<dbReference type="PANTHER" id="PTHR30055:SF183">
    <property type="entry name" value="NUCLEOID OCCLUSION FACTOR SLMA"/>
    <property type="match status" value="1"/>
</dbReference>